<comment type="similarity">
    <text evidence="1">Belongs to the E.coli NlpD/Haemophilus LppB family.</text>
</comment>
<evidence type="ECO:0000256" key="2">
    <source>
        <dbReference type="SAM" id="Phobius"/>
    </source>
</evidence>
<dbReference type="CDD" id="cd12797">
    <property type="entry name" value="M23_peptidase"/>
    <property type="match status" value="1"/>
</dbReference>
<proteinExistence type="inferred from homology"/>
<dbReference type="InterPro" id="IPR016047">
    <property type="entry name" value="M23ase_b-sheet_dom"/>
</dbReference>
<dbReference type="EMBL" id="JAEUAK010000001">
    <property type="protein sequence ID" value="MBW9051049.1"/>
    <property type="molecule type" value="Genomic_DNA"/>
</dbReference>
<keyword evidence="5" id="KW-1185">Reference proteome</keyword>
<dbReference type="InterPro" id="IPR011055">
    <property type="entry name" value="Dup_hybrid_motif"/>
</dbReference>
<keyword evidence="2" id="KW-0472">Membrane</keyword>
<keyword evidence="2" id="KW-0812">Transmembrane</keyword>
<evidence type="ECO:0000313" key="4">
    <source>
        <dbReference type="EMBL" id="MBW9051049.1"/>
    </source>
</evidence>
<keyword evidence="2" id="KW-1133">Transmembrane helix</keyword>
<dbReference type="Pfam" id="PF01551">
    <property type="entry name" value="Peptidase_M23"/>
    <property type="match status" value="1"/>
</dbReference>
<reference evidence="4 5" key="1">
    <citation type="journal article" date="2021" name="MBio">
        <title>Poor Competitiveness of Bradyrhizobium in Pigeon Pea Root Colonization in Indian Soils.</title>
        <authorList>
            <person name="Chalasani D."/>
            <person name="Basu A."/>
            <person name="Pullabhotla S.V.S.R.N."/>
            <person name="Jorrin B."/>
            <person name="Neal A.L."/>
            <person name="Poole P.S."/>
            <person name="Podile A.R."/>
            <person name="Tkacz A."/>
        </authorList>
    </citation>
    <scope>NUCLEOTIDE SEQUENCE [LARGE SCALE GENOMIC DNA]</scope>
    <source>
        <strain evidence="4 5">HU56</strain>
    </source>
</reference>
<gene>
    <name evidence="4" type="ORF">JNB85_01330</name>
</gene>
<dbReference type="InterPro" id="IPR050570">
    <property type="entry name" value="Cell_wall_metabolism_enzyme"/>
</dbReference>
<dbReference type="Proteomes" id="UP000717752">
    <property type="component" value="Unassembled WGS sequence"/>
</dbReference>
<name>A0ABS7GM28_9HYPH</name>
<sequence>MAHRFRYDIALVVIILSFIYFFSSLFDVIVGFTSTRSTRTCIAFITMALFFFFGTTWLLRYDFVRYAKHRAFYYQFEMTNDYTRFLTLVGDQYYFGGMFNDAVRLWTLAGGERNLEKVRILSERHALAEKVFVASRERERRYGPNTGTYFATMQAVYLYPSSENFQDKFRWYIDALNSSLNVPCENLIEAQYWLFYGRKYDLKPDCRGTNYREKWHVGKFVQDLDLLRQRRDNSENIFEMLARSEAETLSNSGHEIIKQSILTRLYHRAVNPDGKQDFVYEADAGWETADVVAGTEEADFQWPIALEDKNVVTIVRGSGIDIQASEGTPVLAAQNGVVIYAGEGLKELGATILVRHDSGLVTVYGHNNALFVKRGQKVARGERIASSGTSGDTWTSKLHFEVRKDASPVNPMRFLPTQAPP</sequence>
<protein>
    <submittedName>
        <fullName evidence="4">M23 family metallopeptidase</fullName>
    </submittedName>
</protein>
<feature type="transmembrane region" description="Helical" evidence="2">
    <location>
        <begin position="7"/>
        <end position="30"/>
    </location>
</feature>
<evidence type="ECO:0000313" key="5">
    <source>
        <dbReference type="Proteomes" id="UP000717752"/>
    </source>
</evidence>
<dbReference type="Gene3D" id="2.70.70.10">
    <property type="entry name" value="Glucose Permease (Domain IIA)"/>
    <property type="match status" value="1"/>
</dbReference>
<feature type="transmembrane region" description="Helical" evidence="2">
    <location>
        <begin position="42"/>
        <end position="61"/>
    </location>
</feature>
<dbReference type="PANTHER" id="PTHR21666">
    <property type="entry name" value="PEPTIDASE-RELATED"/>
    <property type="match status" value="1"/>
</dbReference>
<feature type="domain" description="M23ase beta-sheet core" evidence="3">
    <location>
        <begin position="318"/>
        <end position="411"/>
    </location>
</feature>
<accession>A0ABS7GM28</accession>
<organism evidence="4 5">
    <name type="scientific">Rhizobium mesosinicum</name>
    <dbReference type="NCBI Taxonomy" id="335017"/>
    <lineage>
        <taxon>Bacteria</taxon>
        <taxon>Pseudomonadati</taxon>
        <taxon>Pseudomonadota</taxon>
        <taxon>Alphaproteobacteria</taxon>
        <taxon>Hyphomicrobiales</taxon>
        <taxon>Rhizobiaceae</taxon>
        <taxon>Rhizobium/Agrobacterium group</taxon>
        <taxon>Rhizobium</taxon>
    </lineage>
</organism>
<evidence type="ECO:0000259" key="3">
    <source>
        <dbReference type="Pfam" id="PF01551"/>
    </source>
</evidence>
<dbReference type="SUPFAM" id="SSF51261">
    <property type="entry name" value="Duplicated hybrid motif"/>
    <property type="match status" value="1"/>
</dbReference>
<dbReference type="PANTHER" id="PTHR21666:SF263">
    <property type="entry name" value="MUREIN HYDROLASE ACTIVATOR NLPD"/>
    <property type="match status" value="1"/>
</dbReference>
<evidence type="ECO:0000256" key="1">
    <source>
        <dbReference type="ARBA" id="ARBA00038420"/>
    </source>
</evidence>
<comment type="caution">
    <text evidence="4">The sequence shown here is derived from an EMBL/GenBank/DDBJ whole genome shotgun (WGS) entry which is preliminary data.</text>
</comment>